<comment type="caution">
    <text evidence="2">The sequence shown here is derived from an EMBL/GenBank/DDBJ whole genome shotgun (WGS) entry which is preliminary data.</text>
</comment>
<feature type="compositionally biased region" description="Low complexity" evidence="1">
    <location>
        <begin position="205"/>
        <end position="214"/>
    </location>
</feature>
<evidence type="ECO:0000313" key="3">
    <source>
        <dbReference type="Proteomes" id="UP001175271"/>
    </source>
</evidence>
<dbReference type="Proteomes" id="UP001175271">
    <property type="component" value="Unassembled WGS sequence"/>
</dbReference>
<organism evidence="2 3">
    <name type="scientific">Steinernema hermaphroditum</name>
    <dbReference type="NCBI Taxonomy" id="289476"/>
    <lineage>
        <taxon>Eukaryota</taxon>
        <taxon>Metazoa</taxon>
        <taxon>Ecdysozoa</taxon>
        <taxon>Nematoda</taxon>
        <taxon>Chromadorea</taxon>
        <taxon>Rhabditida</taxon>
        <taxon>Tylenchina</taxon>
        <taxon>Panagrolaimomorpha</taxon>
        <taxon>Strongyloidoidea</taxon>
        <taxon>Steinernematidae</taxon>
        <taxon>Steinernema</taxon>
    </lineage>
</organism>
<feature type="compositionally biased region" description="Basic and acidic residues" evidence="1">
    <location>
        <begin position="350"/>
        <end position="370"/>
    </location>
</feature>
<feature type="region of interest" description="Disordered" evidence="1">
    <location>
        <begin position="78"/>
        <end position="117"/>
    </location>
</feature>
<feature type="compositionally biased region" description="Polar residues" evidence="1">
    <location>
        <begin position="255"/>
        <end position="266"/>
    </location>
</feature>
<feature type="region of interest" description="Disordered" evidence="1">
    <location>
        <begin position="188"/>
        <end position="220"/>
    </location>
</feature>
<feature type="region of interest" description="Disordered" evidence="1">
    <location>
        <begin position="255"/>
        <end position="296"/>
    </location>
</feature>
<sequence>MKSNLKAADDEVRRVRSELTFAVPDELDDYLKKLQSLPLTYEQLRKFDLRMVLKGIKNDFHTPDVAKQRSKDLLMRKAKQAQESNDEPLMPDDVMSSTADNSAGAPNKPANAKTKNFENDKKTILESLSSIDTADMLKFFEELNDSIQPPIPALPPWNRARLVPELEEDEIDDQETCDIRDGGIISASSGHIQQSCTEDQEESYTSDTESSSESSDNEELDAADVAINESLVDGSEKKVRLCKCIVPVLDYQSADPVNSTSKTDIMNNEDKGGSQDIDSENEGDSPGKEHECWSDDAIPRQAEYCEAKEELTEDTSHEFNCYENDYECEQYDGPYYNVDSDDSDASSQKSDYERENSDSETEQRHAPALDEHDELGTSGTVGEPWDQNQGDEDRELEVHCLCDNAYILDGLQMQRKERQETDDAVRSIEAALNAFANEVDEY</sequence>
<evidence type="ECO:0000256" key="1">
    <source>
        <dbReference type="SAM" id="MobiDB-lite"/>
    </source>
</evidence>
<feature type="region of interest" description="Disordered" evidence="1">
    <location>
        <begin position="332"/>
        <end position="392"/>
    </location>
</feature>
<proteinExistence type="predicted"/>
<evidence type="ECO:0000313" key="2">
    <source>
        <dbReference type="EMBL" id="KAK0393446.1"/>
    </source>
</evidence>
<reference evidence="2" key="1">
    <citation type="submission" date="2023-06" db="EMBL/GenBank/DDBJ databases">
        <title>Genomic analysis of the entomopathogenic nematode Steinernema hermaphroditum.</title>
        <authorList>
            <person name="Schwarz E.M."/>
            <person name="Heppert J.K."/>
            <person name="Baniya A."/>
            <person name="Schwartz H.T."/>
            <person name="Tan C.-H."/>
            <person name="Antoshechkin I."/>
            <person name="Sternberg P.W."/>
            <person name="Goodrich-Blair H."/>
            <person name="Dillman A.R."/>
        </authorList>
    </citation>
    <scope>NUCLEOTIDE SEQUENCE</scope>
    <source>
        <strain evidence="2">PS9179</strain>
        <tissue evidence="2">Whole animal</tissue>
    </source>
</reference>
<name>A0AA39GUQ3_9BILA</name>
<dbReference type="AlphaFoldDB" id="A0AA39GUQ3"/>
<gene>
    <name evidence="2" type="ORF">QR680_000215</name>
</gene>
<accession>A0AA39GUQ3</accession>
<protein>
    <submittedName>
        <fullName evidence="2">Uncharacterized protein</fullName>
    </submittedName>
</protein>
<dbReference type="EMBL" id="JAUCMV010000005">
    <property type="protein sequence ID" value="KAK0393446.1"/>
    <property type="molecule type" value="Genomic_DNA"/>
</dbReference>
<keyword evidence="3" id="KW-1185">Reference proteome</keyword>